<organism evidence="2 3">
    <name type="scientific">Streptomyces turgidiscabies</name>
    <dbReference type="NCBI Taxonomy" id="85558"/>
    <lineage>
        <taxon>Bacteria</taxon>
        <taxon>Bacillati</taxon>
        <taxon>Actinomycetota</taxon>
        <taxon>Actinomycetes</taxon>
        <taxon>Kitasatosporales</taxon>
        <taxon>Streptomycetaceae</taxon>
        <taxon>Streptomyces</taxon>
    </lineage>
</organism>
<gene>
    <name evidence="2" type="ORF">QFZ49_003732</name>
</gene>
<evidence type="ECO:0000313" key="2">
    <source>
        <dbReference type="EMBL" id="MDQ0933792.1"/>
    </source>
</evidence>
<proteinExistence type="predicted"/>
<dbReference type="EMBL" id="JAUSZS010000004">
    <property type="protein sequence ID" value="MDQ0933792.1"/>
    <property type="molecule type" value="Genomic_DNA"/>
</dbReference>
<feature type="region of interest" description="Disordered" evidence="1">
    <location>
        <begin position="169"/>
        <end position="201"/>
    </location>
</feature>
<protein>
    <submittedName>
        <fullName evidence="2">Uncharacterized protein</fullName>
    </submittedName>
</protein>
<reference evidence="2 3" key="1">
    <citation type="submission" date="2023-07" db="EMBL/GenBank/DDBJ databases">
        <title>Comparative genomics of wheat-associated soil bacteria to identify genetic determinants of phenazine resistance.</title>
        <authorList>
            <person name="Mouncey N."/>
        </authorList>
    </citation>
    <scope>NUCLEOTIDE SEQUENCE [LARGE SCALE GENOMIC DNA]</scope>
    <source>
        <strain evidence="2 3">W2I16</strain>
    </source>
</reference>
<sequence length="201" mass="22314">MAGMGPAPKPNARRRNATVATVELPAAGREGATPPWPLLADITLSTQRDTAQRAADELELSLAEPTLTGRRRTTVQRKADAAREAAAILTAQLGAQERVEAELWEQLWALPQAVEWERAGWTREVAQYVRWKARAEQGDLDSSREARQMADRLGLSPLAMLRLRWKVSADDAEDRGARPRRRAATTGRRPDDPRATLHVVE</sequence>
<comment type="caution">
    <text evidence="2">The sequence shown here is derived from an EMBL/GenBank/DDBJ whole genome shotgun (WGS) entry which is preliminary data.</text>
</comment>
<feature type="compositionally biased region" description="Basic and acidic residues" evidence="1">
    <location>
        <begin position="188"/>
        <end position="201"/>
    </location>
</feature>
<feature type="region of interest" description="Disordered" evidence="1">
    <location>
        <begin position="1"/>
        <end position="36"/>
    </location>
</feature>
<evidence type="ECO:0000256" key="1">
    <source>
        <dbReference type="SAM" id="MobiDB-lite"/>
    </source>
</evidence>
<name>A0ABU0RP72_9ACTN</name>
<keyword evidence="3" id="KW-1185">Reference proteome</keyword>
<evidence type="ECO:0000313" key="3">
    <source>
        <dbReference type="Proteomes" id="UP001223072"/>
    </source>
</evidence>
<dbReference type="RefSeq" id="WP_307627507.1">
    <property type="nucleotide sequence ID" value="NZ_JAUSZS010000004.1"/>
</dbReference>
<dbReference type="Proteomes" id="UP001223072">
    <property type="component" value="Unassembled WGS sequence"/>
</dbReference>
<accession>A0ABU0RP72</accession>